<dbReference type="Gene3D" id="2.40.70.10">
    <property type="entry name" value="Acid Proteases"/>
    <property type="match status" value="1"/>
</dbReference>
<dbReference type="InterPro" id="IPR021109">
    <property type="entry name" value="Peptidase_aspartic_dom_sf"/>
</dbReference>
<dbReference type="SUPFAM" id="SSF50630">
    <property type="entry name" value="Acid proteases"/>
    <property type="match status" value="1"/>
</dbReference>
<protein>
    <submittedName>
        <fullName evidence="2">Uncharacterized protein</fullName>
    </submittedName>
</protein>
<accession>A0AA88W5V6</accession>
<reference evidence="2" key="1">
    <citation type="submission" date="2022-12" db="EMBL/GenBank/DDBJ databases">
        <title>Draft genome assemblies for two species of Escallonia (Escalloniales).</title>
        <authorList>
            <person name="Chanderbali A."/>
            <person name="Dervinis C."/>
            <person name="Anghel I."/>
            <person name="Soltis D."/>
            <person name="Soltis P."/>
            <person name="Zapata F."/>
        </authorList>
    </citation>
    <scope>NUCLEOTIDE SEQUENCE</scope>
    <source>
        <strain evidence="2">UCBG64.0493</strain>
        <tissue evidence="2">Leaf</tissue>
    </source>
</reference>
<dbReference type="Pfam" id="PF13650">
    <property type="entry name" value="Asp_protease_2"/>
    <property type="match status" value="1"/>
</dbReference>
<dbReference type="PANTHER" id="PTHR12917">
    <property type="entry name" value="ASPARTYL PROTEASE DDI-RELATED"/>
    <property type="match status" value="1"/>
</dbReference>
<evidence type="ECO:0000313" key="3">
    <source>
        <dbReference type="Proteomes" id="UP001188597"/>
    </source>
</evidence>
<dbReference type="AlphaFoldDB" id="A0AA88W5V6"/>
<dbReference type="CDD" id="cd00303">
    <property type="entry name" value="retropepsin_like"/>
    <property type="match status" value="1"/>
</dbReference>
<dbReference type="PANTHER" id="PTHR12917:SF18">
    <property type="entry name" value="DNA DAMAGE-INDUCIBLE PROTEIN 1-LIKE"/>
    <property type="match status" value="1"/>
</dbReference>
<dbReference type="EMBL" id="JAVXUP010000812">
    <property type="protein sequence ID" value="KAK3020469.1"/>
    <property type="molecule type" value="Genomic_DNA"/>
</dbReference>
<dbReference type="Proteomes" id="UP001188597">
    <property type="component" value="Unassembled WGS sequence"/>
</dbReference>
<organism evidence="2 3">
    <name type="scientific">Escallonia herrerae</name>
    <dbReference type="NCBI Taxonomy" id="1293975"/>
    <lineage>
        <taxon>Eukaryota</taxon>
        <taxon>Viridiplantae</taxon>
        <taxon>Streptophyta</taxon>
        <taxon>Embryophyta</taxon>
        <taxon>Tracheophyta</taxon>
        <taxon>Spermatophyta</taxon>
        <taxon>Magnoliopsida</taxon>
        <taxon>eudicotyledons</taxon>
        <taxon>Gunneridae</taxon>
        <taxon>Pentapetalae</taxon>
        <taxon>asterids</taxon>
        <taxon>campanulids</taxon>
        <taxon>Escalloniales</taxon>
        <taxon>Escalloniaceae</taxon>
        <taxon>Escallonia</taxon>
    </lineage>
</organism>
<feature type="compositionally biased region" description="Polar residues" evidence="1">
    <location>
        <begin position="10"/>
        <end position="23"/>
    </location>
</feature>
<evidence type="ECO:0000256" key="1">
    <source>
        <dbReference type="SAM" id="MobiDB-lite"/>
    </source>
</evidence>
<feature type="region of interest" description="Disordered" evidence="1">
    <location>
        <begin position="1"/>
        <end position="36"/>
    </location>
</feature>
<proteinExistence type="predicted"/>
<gene>
    <name evidence="2" type="ORF">RJ639_047123</name>
</gene>
<comment type="caution">
    <text evidence="2">The sequence shown here is derived from an EMBL/GenBank/DDBJ whole genome shotgun (WGS) entry which is preliminary data.</text>
</comment>
<sequence>MMNAFFDNIGQVQHGEQSGSQSRHPPIEEQTDAQDYEEEDAVGAFPQWCNAVTTQVGNLEESLTGEKPKDMPPKKKGDVPGKCLTYVDIKVNGKAIRAMVDIGPTHNYIYSTEVERLGLTLKIGYRRMKAINSAAQLVVEISRSVLIKIGSYEGKTNFSIVIMDDFKLILRLEFLRDTKTTVMPCTNSLAMLGSKPCVILTISPREGERSISALQLKKGLKRDETTYLAMLRVDNRVAINIGKKIRKALTRNPVAQQLLKLIESDKTRQFWQEDGLLITKGRRETQPIAASKWLKATFQTPYKLQYGEAGVLKHALMAVQVLLSWPVSWGLEINGIDISMRNELKIVLMEMALSLIGNKGLQSLILHAEKRSSYLCSMDKEEQVLQGDCNVGVFDPCYKHIIWLTAWKVKAVYANLATKEEGAYKWRVENERLRPGDVAALAQFCFTVISSLSKPLKCISNSFSDSSVLSAAAPIEKSVKLVTHDSEGTYWIMVTMDPRLKIARSECMGKLFGCVSGKGLAE</sequence>
<name>A0AA88W5V6_9ASTE</name>
<keyword evidence="3" id="KW-1185">Reference proteome</keyword>
<evidence type="ECO:0000313" key="2">
    <source>
        <dbReference type="EMBL" id="KAK3020469.1"/>
    </source>
</evidence>